<keyword evidence="2" id="KW-1185">Reference proteome</keyword>
<name>A0A8H3WHK5_9PEZI</name>
<protein>
    <submittedName>
        <fullName evidence="1">Uncharacterized protein</fullName>
    </submittedName>
</protein>
<gene>
    <name evidence="1" type="ORF">GQ607_008057</name>
</gene>
<dbReference type="EMBL" id="WOWK01000042">
    <property type="protein sequence ID" value="KAF0324618.1"/>
    <property type="molecule type" value="Genomic_DNA"/>
</dbReference>
<proteinExistence type="predicted"/>
<evidence type="ECO:0000313" key="2">
    <source>
        <dbReference type="Proteomes" id="UP000434172"/>
    </source>
</evidence>
<reference evidence="1 2" key="1">
    <citation type="submission" date="2019-12" db="EMBL/GenBank/DDBJ databases">
        <title>A genome sequence resource for the geographically widespread anthracnose pathogen Colletotrichum asianum.</title>
        <authorList>
            <person name="Meng Y."/>
        </authorList>
    </citation>
    <scope>NUCLEOTIDE SEQUENCE [LARGE SCALE GENOMIC DNA]</scope>
    <source>
        <strain evidence="1 2">ICMP 18580</strain>
    </source>
</reference>
<evidence type="ECO:0000313" key="1">
    <source>
        <dbReference type="EMBL" id="KAF0324618.1"/>
    </source>
</evidence>
<organism evidence="1 2">
    <name type="scientific">Colletotrichum asianum</name>
    <dbReference type="NCBI Taxonomy" id="702518"/>
    <lineage>
        <taxon>Eukaryota</taxon>
        <taxon>Fungi</taxon>
        <taxon>Dikarya</taxon>
        <taxon>Ascomycota</taxon>
        <taxon>Pezizomycotina</taxon>
        <taxon>Sordariomycetes</taxon>
        <taxon>Hypocreomycetidae</taxon>
        <taxon>Glomerellales</taxon>
        <taxon>Glomerellaceae</taxon>
        <taxon>Colletotrichum</taxon>
        <taxon>Colletotrichum gloeosporioides species complex</taxon>
    </lineage>
</organism>
<accession>A0A8H3WHK5</accession>
<dbReference type="Proteomes" id="UP000434172">
    <property type="component" value="Unassembled WGS sequence"/>
</dbReference>
<dbReference type="AlphaFoldDB" id="A0A8H3WHK5"/>
<dbReference type="OrthoDB" id="4847454at2759"/>
<comment type="caution">
    <text evidence="1">The sequence shown here is derived from an EMBL/GenBank/DDBJ whole genome shotgun (WGS) entry which is preliminary data.</text>
</comment>
<sequence>MSDSDDPIWTDPIWIRRVESSWGCHWQCEEKYLDGVQRPQQAVHMSLLPVLLSSKTIFYEVVQLFSHPAHHIHFTDLETIDSFLTTTAPSVLQSPNGKRRPSIFRSVHNISLTLRASRFSFWLDHSQYYSWDLVNEREILQDLSDVMPGLANHRVEVCVNLPRLSLKAMRSYREDEHLVGEEPDFCLQRRTRLPWMYADKNVMHEGEPGVKWAVNNENGEIPLEYPKDQISEPNFDWMMFDAMGWDMNSKEFEQSSMGHQIEFGGNYMEDAKISFPVNMQQPAISEAPEPPLFDLPLEVRQNIYRTLCGTETHLFLLDGDLQIMECQGADDSSHRFIAAEPEYQNPRWARRVDSSWGCHWRCEERYLDGAEGQATAIHMPLLPLLLSSKRLCSDVICFISQSTQHVHFTDLDTIDLALSTTIQQTVPKLPETQPSRELKQCHLFNSLRDVNLTLRLPMALVNTLFVPFFSKMEQLKMLPRPGGTPEGSGRQREHEQWMRIWPSLEKMDSLLRVGLWLDHDTEFCWGDVSETQILQSLSGIMPMLRSRNVHVNVNLPQLLSDAYGVEDDYFVHVSPEFQLERRTRLPWIVRGFPPNDVMWMHNKENGRPPPHVPNGRFMYAQNDWYIFHVLGYDTECDEFVYHPLVGVDFTDGSFCMV</sequence>